<sequence length="114" mass="12551">MTIYHIARLPDWQDALKIGEYRVSTAGLSLTQVGFIHASAADQVAPTAERFYKDEEGGLCVLVIDDAAVRRAGTEIVTENVGGELFPHIYGPLRTAWVSEVRPAAFTSDGRFLW</sequence>
<dbReference type="Pfam" id="PF06108">
    <property type="entry name" value="DUF952"/>
    <property type="match status" value="1"/>
</dbReference>
<dbReference type="EMBL" id="DQID01000080">
    <property type="protein sequence ID" value="HCT13748.1"/>
    <property type="molecule type" value="Genomic_DNA"/>
</dbReference>
<dbReference type="PANTHER" id="PTHR34129:SF1">
    <property type="entry name" value="DUF952 DOMAIN-CONTAINING PROTEIN"/>
    <property type="match status" value="1"/>
</dbReference>
<dbReference type="Gene3D" id="3.20.170.20">
    <property type="entry name" value="Protein of unknown function DUF952"/>
    <property type="match status" value="1"/>
</dbReference>
<gene>
    <name evidence="1" type="ORF">DIW82_02835</name>
</gene>
<evidence type="ECO:0000313" key="1">
    <source>
        <dbReference type="EMBL" id="HCT13748.1"/>
    </source>
</evidence>
<dbReference type="SUPFAM" id="SSF56399">
    <property type="entry name" value="ADP-ribosylation"/>
    <property type="match status" value="1"/>
</dbReference>
<evidence type="ECO:0000313" key="2">
    <source>
        <dbReference type="Proteomes" id="UP000261739"/>
    </source>
</evidence>
<protein>
    <submittedName>
        <fullName evidence="1">DUF952 domain-containing protein</fullName>
    </submittedName>
</protein>
<accession>A0A3D4SWT9</accession>
<reference evidence="1 2" key="1">
    <citation type="journal article" date="2018" name="Nat. Biotechnol.">
        <title>A standardized bacterial taxonomy based on genome phylogeny substantially revises the tree of life.</title>
        <authorList>
            <person name="Parks D.H."/>
            <person name="Chuvochina M."/>
            <person name="Waite D.W."/>
            <person name="Rinke C."/>
            <person name="Skarshewski A."/>
            <person name="Chaumeil P.A."/>
            <person name="Hugenholtz P."/>
        </authorList>
    </citation>
    <scope>NUCLEOTIDE SEQUENCE [LARGE SCALE GENOMIC DNA]</scope>
    <source>
        <strain evidence="1">UBA11247</strain>
    </source>
</reference>
<dbReference type="RefSeq" id="WP_273051122.1">
    <property type="nucleotide sequence ID" value="NZ_DAITTW010000008.1"/>
</dbReference>
<dbReference type="Proteomes" id="UP000261739">
    <property type="component" value="Unassembled WGS sequence"/>
</dbReference>
<comment type="caution">
    <text evidence="1">The sequence shown here is derived from an EMBL/GenBank/DDBJ whole genome shotgun (WGS) entry which is preliminary data.</text>
</comment>
<organism evidence="1 2">
    <name type="scientific">Corynebacterium nuruki</name>
    <dbReference type="NCBI Taxonomy" id="1032851"/>
    <lineage>
        <taxon>Bacteria</taxon>
        <taxon>Bacillati</taxon>
        <taxon>Actinomycetota</taxon>
        <taxon>Actinomycetes</taxon>
        <taxon>Mycobacteriales</taxon>
        <taxon>Corynebacteriaceae</taxon>
        <taxon>Corynebacterium</taxon>
    </lineage>
</organism>
<dbReference type="InterPro" id="IPR009297">
    <property type="entry name" value="DUF952"/>
</dbReference>
<name>A0A3D4SWT9_9CORY</name>
<dbReference type="STRING" id="863239.GCA_000213935_02741"/>
<dbReference type="AlphaFoldDB" id="A0A3D4SWT9"/>
<dbReference type="PANTHER" id="PTHR34129">
    <property type="entry name" value="BLR1139 PROTEIN"/>
    <property type="match status" value="1"/>
</dbReference>
<proteinExistence type="predicted"/>